<gene>
    <name evidence="1" type="ORF">SAMN05661093_10025</name>
</gene>
<reference evidence="1 2" key="1">
    <citation type="submission" date="2017-04" db="EMBL/GenBank/DDBJ databases">
        <authorList>
            <person name="Afonso C.L."/>
            <person name="Miller P.J."/>
            <person name="Scott M.A."/>
            <person name="Spackman E."/>
            <person name="Goraichik I."/>
            <person name="Dimitrov K.M."/>
            <person name="Suarez D.L."/>
            <person name="Swayne D.E."/>
        </authorList>
    </citation>
    <scope>NUCLEOTIDE SEQUENCE [LARGE SCALE GENOMIC DNA]</scope>
    <source>
        <strain evidence="1 2">DSM 43828</strain>
    </source>
</reference>
<sequence>MEDLRGSAPLKRLLDNVCAVRPFDDIDQDFDLFAILDNAFDPAVFPSGWRDVLDEEIDNL</sequence>
<protein>
    <submittedName>
        <fullName evidence="1">Uncharacterized protein</fullName>
    </submittedName>
</protein>
<dbReference type="RefSeq" id="WP_084434190.1">
    <property type="nucleotide sequence ID" value="NZ_FWXV01000014.1"/>
</dbReference>
<organism evidence="1 2">
    <name type="scientific">Kibdelosporangium aridum</name>
    <dbReference type="NCBI Taxonomy" id="2030"/>
    <lineage>
        <taxon>Bacteria</taxon>
        <taxon>Bacillati</taxon>
        <taxon>Actinomycetota</taxon>
        <taxon>Actinomycetes</taxon>
        <taxon>Pseudonocardiales</taxon>
        <taxon>Pseudonocardiaceae</taxon>
        <taxon>Kibdelosporangium</taxon>
    </lineage>
</organism>
<dbReference type="EMBL" id="FWXV01000014">
    <property type="protein sequence ID" value="SMD26442.1"/>
    <property type="molecule type" value="Genomic_DNA"/>
</dbReference>
<dbReference type="AlphaFoldDB" id="A0A1Y5YAS7"/>
<dbReference type="Proteomes" id="UP000192674">
    <property type="component" value="Unassembled WGS sequence"/>
</dbReference>
<proteinExistence type="predicted"/>
<accession>A0A1Y5YAS7</accession>
<keyword evidence="2" id="KW-1185">Reference proteome</keyword>
<name>A0A1Y5YAS7_KIBAR</name>
<evidence type="ECO:0000313" key="1">
    <source>
        <dbReference type="EMBL" id="SMD26442.1"/>
    </source>
</evidence>
<evidence type="ECO:0000313" key="2">
    <source>
        <dbReference type="Proteomes" id="UP000192674"/>
    </source>
</evidence>